<evidence type="ECO:0000313" key="3">
    <source>
        <dbReference type="Proteomes" id="UP000314294"/>
    </source>
</evidence>
<dbReference type="Proteomes" id="UP000314294">
    <property type="component" value="Unassembled WGS sequence"/>
</dbReference>
<reference evidence="2 3" key="1">
    <citation type="submission" date="2019-03" db="EMBL/GenBank/DDBJ databases">
        <title>First draft genome of Liparis tanakae, snailfish: a comprehensive survey of snailfish specific genes.</title>
        <authorList>
            <person name="Kim W."/>
            <person name="Song I."/>
            <person name="Jeong J.-H."/>
            <person name="Kim D."/>
            <person name="Kim S."/>
            <person name="Ryu S."/>
            <person name="Song J.Y."/>
            <person name="Lee S.K."/>
        </authorList>
    </citation>
    <scope>NUCLEOTIDE SEQUENCE [LARGE SCALE GENOMIC DNA]</scope>
    <source>
        <tissue evidence="2">Muscle</tissue>
    </source>
</reference>
<accession>A0A4Z2J6K1</accession>
<feature type="compositionally biased region" description="Low complexity" evidence="1">
    <location>
        <begin position="8"/>
        <end position="23"/>
    </location>
</feature>
<keyword evidence="3" id="KW-1185">Reference proteome</keyword>
<dbReference type="EMBL" id="SRLO01000019">
    <property type="protein sequence ID" value="TNN85770.1"/>
    <property type="molecule type" value="Genomic_DNA"/>
</dbReference>
<gene>
    <name evidence="2" type="ORF">EYF80_004017</name>
</gene>
<sequence length="246" mass="25931">MSPSCGLPASEGGSPPTSTSTVSPPAVARLGLVRLSGKAAPLAHINICTRKDGKAKHNRRGIKKMGKMVFSGLVLRLCGREVILQEGLQVLKGVPLISLSLPALHHQFMERGGAARGTGHPVAPLHLLQHLARAPEVGGVSLTHPNVTEAALSQLPLHGQSFPEHLPGVPPKAHALFLPFSFPSESALTSRKPSRMQRTIHKQTEGIPDTTGVVIPGTLVSRGARQLRPVARGAHGEKPRAPSLSK</sequence>
<comment type="caution">
    <text evidence="2">The sequence shown here is derived from an EMBL/GenBank/DDBJ whole genome shotgun (WGS) entry which is preliminary data.</text>
</comment>
<feature type="region of interest" description="Disordered" evidence="1">
    <location>
        <begin position="224"/>
        <end position="246"/>
    </location>
</feature>
<feature type="region of interest" description="Disordered" evidence="1">
    <location>
        <begin position="1"/>
        <end position="23"/>
    </location>
</feature>
<proteinExistence type="predicted"/>
<dbReference type="AlphaFoldDB" id="A0A4Z2J6K1"/>
<evidence type="ECO:0000313" key="2">
    <source>
        <dbReference type="EMBL" id="TNN85770.1"/>
    </source>
</evidence>
<organism evidence="2 3">
    <name type="scientific">Liparis tanakae</name>
    <name type="common">Tanaka's snailfish</name>
    <dbReference type="NCBI Taxonomy" id="230148"/>
    <lineage>
        <taxon>Eukaryota</taxon>
        <taxon>Metazoa</taxon>
        <taxon>Chordata</taxon>
        <taxon>Craniata</taxon>
        <taxon>Vertebrata</taxon>
        <taxon>Euteleostomi</taxon>
        <taxon>Actinopterygii</taxon>
        <taxon>Neopterygii</taxon>
        <taxon>Teleostei</taxon>
        <taxon>Neoteleostei</taxon>
        <taxon>Acanthomorphata</taxon>
        <taxon>Eupercaria</taxon>
        <taxon>Perciformes</taxon>
        <taxon>Cottioidei</taxon>
        <taxon>Cottales</taxon>
        <taxon>Liparidae</taxon>
        <taxon>Liparis</taxon>
    </lineage>
</organism>
<name>A0A4Z2J6K1_9TELE</name>
<protein>
    <submittedName>
        <fullName evidence="2">Uncharacterized protein</fullName>
    </submittedName>
</protein>
<evidence type="ECO:0000256" key="1">
    <source>
        <dbReference type="SAM" id="MobiDB-lite"/>
    </source>
</evidence>